<dbReference type="GO" id="GO:0080008">
    <property type="term" value="C:Cul4-RING E3 ubiquitin ligase complex"/>
    <property type="evidence" value="ECO:0007669"/>
    <property type="project" value="TreeGrafter"/>
</dbReference>
<dbReference type="EMBL" id="SSOP01000005">
    <property type="protein sequence ID" value="KAB5595925.1"/>
    <property type="molecule type" value="Genomic_DNA"/>
</dbReference>
<keyword evidence="1" id="KW-0853">WD repeat</keyword>
<dbReference type="Gene3D" id="2.130.10.10">
    <property type="entry name" value="YVTN repeat-like/Quinoprotein amine dehydrogenase"/>
    <property type="match status" value="1"/>
</dbReference>
<dbReference type="PANTHER" id="PTHR44472:SF1">
    <property type="entry name" value="DDB1 AND CUL4 ASSOCIATED FACTOR 4"/>
    <property type="match status" value="1"/>
</dbReference>
<dbReference type="AlphaFoldDB" id="A0A5N5QVZ7"/>
<dbReference type="InterPro" id="IPR052254">
    <property type="entry name" value="CUL4-DDB1_E3_ligase_receptor"/>
</dbReference>
<comment type="caution">
    <text evidence="3">The sequence shown here is derived from an EMBL/GenBank/DDBJ whole genome shotgun (WGS) entry which is preliminary data.</text>
</comment>
<evidence type="ECO:0000256" key="1">
    <source>
        <dbReference type="ARBA" id="ARBA00022574"/>
    </source>
</evidence>
<reference evidence="3 4" key="1">
    <citation type="journal article" date="2019" name="Fungal Biol. Biotechnol.">
        <title>Draft genome sequence of fastidious pathogen Ceratobasidium theobromae, which causes vascular-streak dieback in Theobroma cacao.</title>
        <authorList>
            <person name="Ali S.S."/>
            <person name="Asman A."/>
            <person name="Shao J."/>
            <person name="Firmansyah A.P."/>
            <person name="Susilo A.W."/>
            <person name="Rosmana A."/>
            <person name="McMahon P."/>
            <person name="Junaid M."/>
            <person name="Guest D."/>
            <person name="Kheng T.Y."/>
            <person name="Meinhardt L.W."/>
            <person name="Bailey B.A."/>
        </authorList>
    </citation>
    <scope>NUCLEOTIDE SEQUENCE [LARGE SCALE GENOMIC DNA]</scope>
    <source>
        <strain evidence="3 4">CT2</strain>
    </source>
</reference>
<organism evidence="3 4">
    <name type="scientific">Ceratobasidium theobromae</name>
    <dbReference type="NCBI Taxonomy" id="1582974"/>
    <lineage>
        <taxon>Eukaryota</taxon>
        <taxon>Fungi</taxon>
        <taxon>Dikarya</taxon>
        <taxon>Basidiomycota</taxon>
        <taxon>Agaricomycotina</taxon>
        <taxon>Agaricomycetes</taxon>
        <taxon>Cantharellales</taxon>
        <taxon>Ceratobasidiaceae</taxon>
        <taxon>Ceratobasidium</taxon>
    </lineage>
</organism>
<evidence type="ECO:0000313" key="4">
    <source>
        <dbReference type="Proteomes" id="UP000383932"/>
    </source>
</evidence>
<sequence length="429" mass="47634">MNDRSLGGLPSIRGSNLWTGMRSVRSNPYISFAERSHALHQMEAHAISRTRLFSEEELPLGPGCRITALAVSEDPDGYQVAGDDRGWLFVRQPQHSTLEQENNEEVSRFDENGIYISPTRWFCDMGLMSEVTTLNISVEKWNSRARERILKITAISLIQDRFLYVIDVEAHFFLVSNMTFSVSSFGPHAKILVGSLEATEESDVSAFILEPAKAHDLWTAVFEADGRTGSATLGLHGKAMYIQDLDNRMSMRTLHTGSDVMSICKKQNIVYAGERSGTIRLFDLRAGPGSTGSPLTKLNSMVTNVEVYKDWEMITAAAKGDMRSFDMRFMRMEQGGKARPLLEFRGHQNVHMHNLGFAVLPAGDFVIAAGIDKHIRAWSTRTGEQVAGAADGLLTQHREDVLAIGASCGGLWHSSGRSVRYFKMGCAHK</sequence>
<protein>
    <submittedName>
        <fullName evidence="3">Uncharacterized protein</fullName>
    </submittedName>
</protein>
<dbReference type="SUPFAM" id="SSF50978">
    <property type="entry name" value="WD40 repeat-like"/>
    <property type="match status" value="1"/>
</dbReference>
<evidence type="ECO:0000313" key="3">
    <source>
        <dbReference type="EMBL" id="KAB5595925.1"/>
    </source>
</evidence>
<name>A0A5N5QVZ7_9AGAM</name>
<keyword evidence="2" id="KW-0677">Repeat</keyword>
<dbReference type="PANTHER" id="PTHR44472">
    <property type="entry name" value="DDB1- AND CUL4-ASSOCIATED FACTOR 4-RELATED"/>
    <property type="match status" value="1"/>
</dbReference>
<dbReference type="Proteomes" id="UP000383932">
    <property type="component" value="Unassembled WGS sequence"/>
</dbReference>
<dbReference type="InterPro" id="IPR036322">
    <property type="entry name" value="WD40_repeat_dom_sf"/>
</dbReference>
<dbReference type="OrthoDB" id="128867at2759"/>
<proteinExistence type="predicted"/>
<accession>A0A5N5QVZ7</accession>
<evidence type="ECO:0000256" key="2">
    <source>
        <dbReference type="ARBA" id="ARBA00022737"/>
    </source>
</evidence>
<dbReference type="InterPro" id="IPR015943">
    <property type="entry name" value="WD40/YVTN_repeat-like_dom_sf"/>
</dbReference>
<keyword evidence="4" id="KW-1185">Reference proteome</keyword>
<gene>
    <name evidence="3" type="ORF">CTheo_689</name>
</gene>